<accession>A0A2P2ITA0</accession>
<dbReference type="AlphaFoldDB" id="A0A2P2ITA0"/>
<sequence length="57" mass="6633">MNASYPIPIGKCMNNGITNSSDRLYRFAFMSRKKINKKSQEIGIMFILLYTNQNNKQ</sequence>
<dbReference type="EMBL" id="GGEC01003945">
    <property type="protein sequence ID" value="MBW84428.1"/>
    <property type="molecule type" value="Transcribed_RNA"/>
</dbReference>
<name>A0A2P2ITA0_RHIMU</name>
<protein>
    <submittedName>
        <fullName evidence="1">Uncharacterized protein</fullName>
    </submittedName>
</protein>
<reference evidence="1" key="1">
    <citation type="submission" date="2018-02" db="EMBL/GenBank/DDBJ databases">
        <title>Rhizophora mucronata_Transcriptome.</title>
        <authorList>
            <person name="Meera S.P."/>
            <person name="Sreeshan A."/>
            <person name="Augustine A."/>
        </authorList>
    </citation>
    <scope>NUCLEOTIDE SEQUENCE</scope>
    <source>
        <tissue evidence="1">Leaf</tissue>
    </source>
</reference>
<organism evidence="1">
    <name type="scientific">Rhizophora mucronata</name>
    <name type="common">Asiatic mangrove</name>
    <dbReference type="NCBI Taxonomy" id="61149"/>
    <lineage>
        <taxon>Eukaryota</taxon>
        <taxon>Viridiplantae</taxon>
        <taxon>Streptophyta</taxon>
        <taxon>Embryophyta</taxon>
        <taxon>Tracheophyta</taxon>
        <taxon>Spermatophyta</taxon>
        <taxon>Magnoliopsida</taxon>
        <taxon>eudicotyledons</taxon>
        <taxon>Gunneridae</taxon>
        <taxon>Pentapetalae</taxon>
        <taxon>rosids</taxon>
        <taxon>fabids</taxon>
        <taxon>Malpighiales</taxon>
        <taxon>Rhizophoraceae</taxon>
        <taxon>Rhizophora</taxon>
    </lineage>
</organism>
<proteinExistence type="predicted"/>
<evidence type="ECO:0000313" key="1">
    <source>
        <dbReference type="EMBL" id="MBW84428.1"/>
    </source>
</evidence>